<sequence>MTLPHRRHCHRLLGAAALTVLFPGLSACAAGGGGAPGYTVSQQRLNELLARQFPVTRNLWGGLADLTLSSPRLGLLPASNRIATMFDLGLTERIAGTRYSGGMDLDYGVRLDLQEGAVRMTDVRVNRLTIDQLPRAQQQLVSQYAPDIAGRLLSDMVLYRLPSEQLALARNLGWGAAALRVLPDGLRIDMAPPGVR</sequence>
<reference evidence="2" key="1">
    <citation type="submission" date="2021-03" db="EMBL/GenBank/DDBJ databases">
        <title>Ottowia sp. 27C isolated from the cloaca of a Giant Asian pond turtle (Heosemys grandis).</title>
        <authorList>
            <person name="Spergser J."/>
            <person name="Busse H.-J."/>
        </authorList>
    </citation>
    <scope>NUCLEOTIDE SEQUENCE</scope>
    <source>
        <strain evidence="2">27C</strain>
    </source>
</reference>
<dbReference type="KEGG" id="otd:J1M35_20120"/>
<proteinExistence type="predicted"/>
<feature type="signal peptide" evidence="1">
    <location>
        <begin position="1"/>
        <end position="29"/>
    </location>
</feature>
<dbReference type="Gene3D" id="3.15.10.40">
    <property type="entry name" value="Uncharacterised protein PF07273, DUF1439"/>
    <property type="match status" value="1"/>
</dbReference>
<feature type="chain" id="PRO_5036972132" evidence="1">
    <location>
        <begin position="30"/>
        <end position="196"/>
    </location>
</feature>
<dbReference type="RefSeq" id="WP_208009039.1">
    <property type="nucleotide sequence ID" value="NZ_CP071796.1"/>
</dbReference>
<dbReference type="EMBL" id="CP071796">
    <property type="protein sequence ID" value="QTD45289.1"/>
    <property type="molecule type" value="Genomic_DNA"/>
</dbReference>
<name>A0A975H2Z4_9BURK</name>
<organism evidence="2 3">
    <name type="scientific">Ottowia testudinis</name>
    <dbReference type="NCBI Taxonomy" id="2816950"/>
    <lineage>
        <taxon>Bacteria</taxon>
        <taxon>Pseudomonadati</taxon>
        <taxon>Pseudomonadota</taxon>
        <taxon>Betaproteobacteria</taxon>
        <taxon>Burkholderiales</taxon>
        <taxon>Comamonadaceae</taxon>
        <taxon>Ottowia</taxon>
    </lineage>
</organism>
<gene>
    <name evidence="2" type="ORF">J1M35_20120</name>
</gene>
<dbReference type="Proteomes" id="UP000663903">
    <property type="component" value="Chromosome"/>
</dbReference>
<protein>
    <submittedName>
        <fullName evidence="2">DUF1439 domain-containing protein</fullName>
    </submittedName>
</protein>
<keyword evidence="1" id="KW-0732">Signal</keyword>
<evidence type="ECO:0000313" key="2">
    <source>
        <dbReference type="EMBL" id="QTD45289.1"/>
    </source>
</evidence>
<evidence type="ECO:0000256" key="1">
    <source>
        <dbReference type="SAM" id="SignalP"/>
    </source>
</evidence>
<accession>A0A975H2Z4</accession>
<keyword evidence="3" id="KW-1185">Reference proteome</keyword>
<dbReference type="PROSITE" id="PS51257">
    <property type="entry name" value="PROKAR_LIPOPROTEIN"/>
    <property type="match status" value="1"/>
</dbReference>
<evidence type="ECO:0000313" key="3">
    <source>
        <dbReference type="Proteomes" id="UP000663903"/>
    </source>
</evidence>
<dbReference type="AlphaFoldDB" id="A0A975H2Z4"/>